<gene>
    <name evidence="2" type="ORF">NQ315_011183</name>
</gene>
<sequence length="154" mass="17638">MTRNRFDMLLRCLHFSDNSVPKAKNDRLFKIRDIIELCCKQFQETLEPGEELVIDESMVPWRGRLISKHTCAGRYEVIGRNKDDIRVTKWVDKRPVMMISYVPSHSDHLVAPGTKNKGNDVVKPSAVIAYNRAKKGVDKVCEPIIAMFLILPSP</sequence>
<keyword evidence="3" id="KW-1185">Reference proteome</keyword>
<dbReference type="Proteomes" id="UP001159042">
    <property type="component" value="Unassembled WGS sequence"/>
</dbReference>
<reference evidence="2 3" key="1">
    <citation type="journal article" date="2023" name="Insect Mol. Biol.">
        <title>Genome sequencing provides insights into the evolution of gene families encoding plant cell wall-degrading enzymes in longhorned beetles.</title>
        <authorList>
            <person name="Shin N.R."/>
            <person name="Okamura Y."/>
            <person name="Kirsch R."/>
            <person name="Pauchet Y."/>
        </authorList>
    </citation>
    <scope>NUCLEOTIDE SEQUENCE [LARGE SCALE GENOMIC DNA]</scope>
    <source>
        <strain evidence="2">EAD_L_NR</strain>
    </source>
</reference>
<evidence type="ECO:0000259" key="1">
    <source>
        <dbReference type="Pfam" id="PF13843"/>
    </source>
</evidence>
<dbReference type="PANTHER" id="PTHR46599:SF3">
    <property type="entry name" value="PIGGYBAC TRANSPOSABLE ELEMENT-DERIVED PROTEIN 4"/>
    <property type="match status" value="1"/>
</dbReference>
<comment type="caution">
    <text evidence="2">The sequence shown here is derived from an EMBL/GenBank/DDBJ whole genome shotgun (WGS) entry which is preliminary data.</text>
</comment>
<organism evidence="2 3">
    <name type="scientific">Exocentrus adspersus</name>
    <dbReference type="NCBI Taxonomy" id="1586481"/>
    <lineage>
        <taxon>Eukaryota</taxon>
        <taxon>Metazoa</taxon>
        <taxon>Ecdysozoa</taxon>
        <taxon>Arthropoda</taxon>
        <taxon>Hexapoda</taxon>
        <taxon>Insecta</taxon>
        <taxon>Pterygota</taxon>
        <taxon>Neoptera</taxon>
        <taxon>Endopterygota</taxon>
        <taxon>Coleoptera</taxon>
        <taxon>Polyphaga</taxon>
        <taxon>Cucujiformia</taxon>
        <taxon>Chrysomeloidea</taxon>
        <taxon>Cerambycidae</taxon>
        <taxon>Lamiinae</taxon>
        <taxon>Acanthocinini</taxon>
        <taxon>Exocentrus</taxon>
    </lineage>
</organism>
<evidence type="ECO:0000313" key="2">
    <source>
        <dbReference type="EMBL" id="KAJ8910665.1"/>
    </source>
</evidence>
<dbReference type="PANTHER" id="PTHR46599">
    <property type="entry name" value="PIGGYBAC TRANSPOSABLE ELEMENT-DERIVED PROTEIN 4"/>
    <property type="match status" value="1"/>
</dbReference>
<proteinExistence type="predicted"/>
<dbReference type="InterPro" id="IPR029526">
    <property type="entry name" value="PGBD"/>
</dbReference>
<dbReference type="Pfam" id="PF13843">
    <property type="entry name" value="DDE_Tnp_1_7"/>
    <property type="match status" value="1"/>
</dbReference>
<evidence type="ECO:0000313" key="3">
    <source>
        <dbReference type="Proteomes" id="UP001159042"/>
    </source>
</evidence>
<name>A0AAV8V8X6_9CUCU</name>
<accession>A0AAV8V8X6</accession>
<feature type="domain" description="PiggyBac transposable element-derived protein" evidence="1">
    <location>
        <begin position="1"/>
        <end position="76"/>
    </location>
</feature>
<dbReference type="AlphaFoldDB" id="A0AAV8V8X6"/>
<dbReference type="EMBL" id="JANEYG010000263">
    <property type="protein sequence ID" value="KAJ8910665.1"/>
    <property type="molecule type" value="Genomic_DNA"/>
</dbReference>
<protein>
    <recommendedName>
        <fullName evidence="1">PiggyBac transposable element-derived protein domain-containing protein</fullName>
    </recommendedName>
</protein>